<evidence type="ECO:0000256" key="4">
    <source>
        <dbReference type="ARBA" id="ARBA00023125"/>
    </source>
</evidence>
<evidence type="ECO:0000256" key="7">
    <source>
        <dbReference type="PROSITE-ProRule" id="PRU01091"/>
    </source>
</evidence>
<dbReference type="PROSITE" id="PS50110">
    <property type="entry name" value="RESPONSE_REGULATORY"/>
    <property type="match status" value="1"/>
</dbReference>
<dbReference type="CDD" id="cd00383">
    <property type="entry name" value="trans_reg_C"/>
    <property type="match status" value="1"/>
</dbReference>
<dbReference type="FunFam" id="1.10.10.10:FF:000005">
    <property type="entry name" value="Two-component system response regulator"/>
    <property type="match status" value="1"/>
</dbReference>
<dbReference type="GO" id="GO:0006355">
    <property type="term" value="P:regulation of DNA-templated transcription"/>
    <property type="evidence" value="ECO:0007669"/>
    <property type="project" value="InterPro"/>
</dbReference>
<feature type="DNA-binding region" description="OmpR/PhoB-type" evidence="7">
    <location>
        <begin position="124"/>
        <end position="222"/>
    </location>
</feature>
<dbReference type="GO" id="GO:0005829">
    <property type="term" value="C:cytosol"/>
    <property type="evidence" value="ECO:0007669"/>
    <property type="project" value="TreeGrafter"/>
</dbReference>
<dbReference type="SMART" id="SM00448">
    <property type="entry name" value="REC"/>
    <property type="match status" value="1"/>
</dbReference>
<reference evidence="10" key="1">
    <citation type="journal article" date="2015" name="PeerJ">
        <title>First genomic representation of candidate bacterial phylum KSB3 points to enhanced environmental sensing as a trigger of wastewater bulking.</title>
        <authorList>
            <person name="Sekiguchi Y."/>
            <person name="Ohashi A."/>
            <person name="Parks D.H."/>
            <person name="Yamauchi T."/>
            <person name="Tyson G.W."/>
            <person name="Hugenholtz P."/>
        </authorList>
    </citation>
    <scope>NUCLEOTIDE SEQUENCE [LARGE SCALE GENOMIC DNA]</scope>
</reference>
<dbReference type="Gene3D" id="1.10.10.10">
    <property type="entry name" value="Winged helix-like DNA-binding domain superfamily/Winged helix DNA-binding domain"/>
    <property type="match status" value="1"/>
</dbReference>
<dbReference type="FunFam" id="3.40.50.2300:FF:000002">
    <property type="entry name" value="DNA-binding response regulator PhoP"/>
    <property type="match status" value="1"/>
</dbReference>
<dbReference type="SUPFAM" id="SSF52172">
    <property type="entry name" value="CheY-like"/>
    <property type="match status" value="1"/>
</dbReference>
<proteinExistence type="predicted"/>
<dbReference type="InterPro" id="IPR036388">
    <property type="entry name" value="WH-like_DNA-bd_sf"/>
</dbReference>
<keyword evidence="3" id="KW-0805">Transcription regulation</keyword>
<feature type="domain" description="OmpR/PhoB-type" evidence="9">
    <location>
        <begin position="124"/>
        <end position="222"/>
    </location>
</feature>
<dbReference type="Proteomes" id="UP000030661">
    <property type="component" value="Unassembled WGS sequence"/>
</dbReference>
<dbReference type="PANTHER" id="PTHR48111:SF22">
    <property type="entry name" value="REGULATOR OF RPOS"/>
    <property type="match status" value="1"/>
</dbReference>
<evidence type="ECO:0000256" key="2">
    <source>
        <dbReference type="ARBA" id="ARBA00023012"/>
    </source>
</evidence>
<sequence>MRILLVEDDKKLAGYLQKGLVEEQYAVDVYHDGLSGLYWAREFQYDLIILDIMLPGKDGMAVCQELRERNILTPVIMLTARDSVQDKIKGLNIGADDYLAKPFSFDELLARIRALLRRTQSYKGQTLKVADLELDPVSHQVTRAGKEITLTGKEYALLEYLMRSKGRVVTETNIIDHVWDMQSEPFTNVVSVYIHYLRNKVEKGFGKKLIHTVRTLGYVMKEDDDD</sequence>
<dbReference type="EMBL" id="DF820465">
    <property type="protein sequence ID" value="GAK56788.1"/>
    <property type="molecule type" value="Genomic_DNA"/>
</dbReference>
<dbReference type="PROSITE" id="PS51755">
    <property type="entry name" value="OMPR_PHOB"/>
    <property type="match status" value="1"/>
</dbReference>
<evidence type="ECO:0000259" key="9">
    <source>
        <dbReference type="PROSITE" id="PS51755"/>
    </source>
</evidence>
<feature type="domain" description="Response regulatory" evidence="8">
    <location>
        <begin position="2"/>
        <end position="116"/>
    </location>
</feature>
<organism evidence="10">
    <name type="scientific">Vecturithrix granuli</name>
    <dbReference type="NCBI Taxonomy" id="1499967"/>
    <lineage>
        <taxon>Bacteria</taxon>
        <taxon>Candidatus Moduliflexota</taxon>
        <taxon>Candidatus Vecturitrichia</taxon>
        <taxon>Candidatus Vecturitrichales</taxon>
        <taxon>Candidatus Vecturitrichaceae</taxon>
        <taxon>Candidatus Vecturithrix</taxon>
    </lineage>
</organism>
<dbReference type="CDD" id="cd19935">
    <property type="entry name" value="REC_OmpR_CusR-like"/>
    <property type="match status" value="1"/>
</dbReference>
<dbReference type="GO" id="GO:0032993">
    <property type="term" value="C:protein-DNA complex"/>
    <property type="evidence" value="ECO:0007669"/>
    <property type="project" value="TreeGrafter"/>
</dbReference>
<dbReference type="Pfam" id="PF00072">
    <property type="entry name" value="Response_reg"/>
    <property type="match status" value="1"/>
</dbReference>
<dbReference type="GO" id="GO:0000156">
    <property type="term" value="F:phosphorelay response regulator activity"/>
    <property type="evidence" value="ECO:0007669"/>
    <property type="project" value="TreeGrafter"/>
</dbReference>
<dbReference type="HOGENOM" id="CLU_000445_30_1_0"/>
<dbReference type="InterPro" id="IPR011006">
    <property type="entry name" value="CheY-like_superfamily"/>
</dbReference>
<dbReference type="STRING" id="1499967.U27_03752"/>
<keyword evidence="4 7" id="KW-0238">DNA-binding</keyword>
<dbReference type="NCBIfam" id="TIGR01387">
    <property type="entry name" value="cztR_silR_copR"/>
    <property type="match status" value="1"/>
</dbReference>
<keyword evidence="2" id="KW-0902">Two-component regulatory system</keyword>
<dbReference type="Pfam" id="PF00486">
    <property type="entry name" value="Trans_reg_C"/>
    <property type="match status" value="1"/>
</dbReference>
<accession>A0A081BWT3</accession>
<dbReference type="InterPro" id="IPR006291">
    <property type="entry name" value="CusR-like"/>
</dbReference>
<dbReference type="Gene3D" id="6.10.250.690">
    <property type="match status" value="1"/>
</dbReference>
<dbReference type="GO" id="GO:0000976">
    <property type="term" value="F:transcription cis-regulatory region binding"/>
    <property type="evidence" value="ECO:0007669"/>
    <property type="project" value="TreeGrafter"/>
</dbReference>
<keyword evidence="5" id="KW-0804">Transcription</keyword>
<name>A0A081BWT3_VECG1</name>
<feature type="modified residue" description="4-aspartylphosphate" evidence="6">
    <location>
        <position position="51"/>
    </location>
</feature>
<keyword evidence="1 6" id="KW-0597">Phosphoprotein</keyword>
<dbReference type="InterPro" id="IPR039420">
    <property type="entry name" value="WalR-like"/>
</dbReference>
<evidence type="ECO:0000313" key="11">
    <source>
        <dbReference type="Proteomes" id="UP000030661"/>
    </source>
</evidence>
<dbReference type="AlphaFoldDB" id="A0A081BWT3"/>
<protein>
    <submittedName>
        <fullName evidence="10">Response regulator receiver domain protein, CheY-like protein</fullName>
    </submittedName>
</protein>
<evidence type="ECO:0000256" key="5">
    <source>
        <dbReference type="ARBA" id="ARBA00023163"/>
    </source>
</evidence>
<evidence type="ECO:0000256" key="3">
    <source>
        <dbReference type="ARBA" id="ARBA00023015"/>
    </source>
</evidence>
<dbReference type="PANTHER" id="PTHR48111">
    <property type="entry name" value="REGULATOR OF RPOS"/>
    <property type="match status" value="1"/>
</dbReference>
<dbReference type="InterPro" id="IPR001789">
    <property type="entry name" value="Sig_transdc_resp-reg_receiver"/>
</dbReference>
<keyword evidence="11" id="KW-1185">Reference proteome</keyword>
<dbReference type="SMART" id="SM00862">
    <property type="entry name" value="Trans_reg_C"/>
    <property type="match status" value="1"/>
</dbReference>
<evidence type="ECO:0000256" key="1">
    <source>
        <dbReference type="ARBA" id="ARBA00022553"/>
    </source>
</evidence>
<evidence type="ECO:0000313" key="10">
    <source>
        <dbReference type="EMBL" id="GAK56788.1"/>
    </source>
</evidence>
<evidence type="ECO:0000259" key="8">
    <source>
        <dbReference type="PROSITE" id="PS50110"/>
    </source>
</evidence>
<evidence type="ECO:0000256" key="6">
    <source>
        <dbReference type="PROSITE-ProRule" id="PRU00169"/>
    </source>
</evidence>
<dbReference type="Gene3D" id="3.40.50.2300">
    <property type="match status" value="1"/>
</dbReference>
<gene>
    <name evidence="10" type="ORF">U27_03752</name>
</gene>
<dbReference type="InterPro" id="IPR001867">
    <property type="entry name" value="OmpR/PhoB-type_DNA-bd"/>
</dbReference>
<dbReference type="eggNOG" id="COG0745">
    <property type="taxonomic scope" value="Bacteria"/>
</dbReference>